<dbReference type="AlphaFoldDB" id="A0A8J6G171"/>
<feature type="compositionally biased region" description="Basic and acidic residues" evidence="2">
    <location>
        <begin position="9"/>
        <end position="30"/>
    </location>
</feature>
<proteinExistence type="predicted"/>
<dbReference type="GO" id="GO:0005813">
    <property type="term" value="C:centrosome"/>
    <property type="evidence" value="ECO:0007669"/>
    <property type="project" value="InterPro"/>
</dbReference>
<protein>
    <submittedName>
        <fullName evidence="3">Centrosomal protein of 95 kDa</fullName>
    </submittedName>
</protein>
<feature type="compositionally biased region" description="Polar residues" evidence="2">
    <location>
        <begin position="62"/>
        <end position="71"/>
    </location>
</feature>
<evidence type="ECO:0000313" key="3">
    <source>
        <dbReference type="EMBL" id="KAH0502587.1"/>
    </source>
</evidence>
<accession>A0A8J6G171</accession>
<name>A0A8J6G171_MICOH</name>
<dbReference type="PANTHER" id="PTHR22545:SF0">
    <property type="entry name" value="CENTROSOMAL PROTEIN OF 95 KDA"/>
    <property type="match status" value="1"/>
</dbReference>
<dbReference type="GO" id="GO:0000922">
    <property type="term" value="C:spindle pole"/>
    <property type="evidence" value="ECO:0007669"/>
    <property type="project" value="InterPro"/>
</dbReference>
<dbReference type="InterPro" id="IPR026619">
    <property type="entry name" value="CEP95"/>
</dbReference>
<organism evidence="3 4">
    <name type="scientific">Microtus ochrogaster</name>
    <name type="common">Prairie vole</name>
    <dbReference type="NCBI Taxonomy" id="79684"/>
    <lineage>
        <taxon>Eukaryota</taxon>
        <taxon>Metazoa</taxon>
        <taxon>Chordata</taxon>
        <taxon>Craniata</taxon>
        <taxon>Vertebrata</taxon>
        <taxon>Euteleostomi</taxon>
        <taxon>Mammalia</taxon>
        <taxon>Eutheria</taxon>
        <taxon>Euarchontoglires</taxon>
        <taxon>Glires</taxon>
        <taxon>Rodentia</taxon>
        <taxon>Myomorpha</taxon>
        <taxon>Muroidea</taxon>
        <taxon>Cricetidae</taxon>
        <taxon>Arvicolinae</taxon>
        <taxon>Microtus</taxon>
    </lineage>
</organism>
<evidence type="ECO:0000313" key="4">
    <source>
        <dbReference type="Proteomes" id="UP000710432"/>
    </source>
</evidence>
<evidence type="ECO:0000256" key="2">
    <source>
        <dbReference type="SAM" id="MobiDB-lite"/>
    </source>
</evidence>
<reference evidence="3" key="1">
    <citation type="submission" date="2020-03" db="EMBL/GenBank/DDBJ databases">
        <title>Studies in the Genomics of Life Span.</title>
        <authorList>
            <person name="Glass D."/>
        </authorList>
    </citation>
    <scope>NUCLEOTIDE SEQUENCE</scope>
    <source>
        <strain evidence="3">LTLLF</strain>
        <tissue evidence="3">Muscle</tissue>
    </source>
</reference>
<dbReference type="EMBL" id="JAATJU010025868">
    <property type="protein sequence ID" value="KAH0502587.1"/>
    <property type="molecule type" value="Genomic_DNA"/>
</dbReference>
<comment type="caution">
    <text evidence="3">The sequence shown here is derived from an EMBL/GenBank/DDBJ whole genome shotgun (WGS) entry which is preliminary data.</text>
</comment>
<feature type="coiled-coil region" evidence="1">
    <location>
        <begin position="192"/>
        <end position="274"/>
    </location>
</feature>
<sequence length="318" mass="38025">MLKAALGDRATDKTDGKDGDTGEEEVHSGNEEILSQHSDSIMEYGPKKPRPGFSMYRKSAYRSHSLSPSSVNKHRQLEKERKKPHKSKGAETRQFQAKVLTEAFERDLRKNKVQENIGLRGISDDEEEEETQDFRDRIHRQRLTQSKIKENRQQIVRARKYYDDYRIQLRAKMMRMRTREEMIFKKLFEEGLQIQKQRLRDLRNYAKEKRNEEKRQHQNELDSMENYYKDQFSLLAEAISQERQELKAREKSQAQTLHKVKRELRAKMEKEIQQLQYMITQNDDDAFFRELEAERFRARLQLASFQYSKNPSPRGQTS</sequence>
<dbReference type="Proteomes" id="UP000710432">
    <property type="component" value="Unassembled WGS sequence"/>
</dbReference>
<dbReference type="PANTHER" id="PTHR22545">
    <property type="entry name" value="CENTROSOMAL PROTEIN OF 95 KDA"/>
    <property type="match status" value="1"/>
</dbReference>
<feature type="region of interest" description="Disordered" evidence="2">
    <location>
        <begin position="1"/>
        <end position="95"/>
    </location>
</feature>
<gene>
    <name evidence="3" type="ORF">LTLLF_191965</name>
</gene>
<evidence type="ECO:0000256" key="1">
    <source>
        <dbReference type="SAM" id="Coils"/>
    </source>
</evidence>
<keyword evidence="1" id="KW-0175">Coiled coil</keyword>